<dbReference type="PANTHER" id="PTHR39337:SF1">
    <property type="entry name" value="BLR5642 PROTEIN"/>
    <property type="match status" value="1"/>
</dbReference>
<dbReference type="AlphaFoldDB" id="A0A975GTK4"/>
<keyword evidence="2" id="KW-1185">Reference proteome</keyword>
<gene>
    <name evidence="1" type="ORF">dnm_091690</name>
</gene>
<organism evidence="1 2">
    <name type="scientific">Desulfonema magnum</name>
    <dbReference type="NCBI Taxonomy" id="45655"/>
    <lineage>
        <taxon>Bacteria</taxon>
        <taxon>Pseudomonadati</taxon>
        <taxon>Thermodesulfobacteriota</taxon>
        <taxon>Desulfobacteria</taxon>
        <taxon>Desulfobacterales</taxon>
        <taxon>Desulfococcaceae</taxon>
        <taxon>Desulfonema</taxon>
    </lineage>
</organism>
<dbReference type="Proteomes" id="UP000663722">
    <property type="component" value="Chromosome"/>
</dbReference>
<evidence type="ECO:0000313" key="1">
    <source>
        <dbReference type="EMBL" id="QTA93072.1"/>
    </source>
</evidence>
<dbReference type="PANTHER" id="PTHR39337">
    <property type="entry name" value="BLR5642 PROTEIN"/>
    <property type="match status" value="1"/>
</dbReference>
<dbReference type="EMBL" id="CP061800">
    <property type="protein sequence ID" value="QTA93072.1"/>
    <property type="molecule type" value="Genomic_DNA"/>
</dbReference>
<accession>A0A975GTK4</accession>
<evidence type="ECO:0000313" key="2">
    <source>
        <dbReference type="Proteomes" id="UP000663722"/>
    </source>
</evidence>
<dbReference type="InterPro" id="IPR007438">
    <property type="entry name" value="DUF488"/>
</dbReference>
<dbReference type="Pfam" id="PF04343">
    <property type="entry name" value="DUF488"/>
    <property type="match status" value="1"/>
</dbReference>
<dbReference type="KEGG" id="dmm:dnm_091690"/>
<protein>
    <submittedName>
        <fullName evidence="1">DUF488</fullName>
    </submittedName>
</protein>
<name>A0A975GTK4_9BACT</name>
<reference evidence="1" key="1">
    <citation type="journal article" date="2021" name="Microb. Physiol.">
        <title>Proteogenomic Insights into the Physiology of Marine, Sulfate-Reducing, Filamentous Desulfonema limicola and Desulfonema magnum.</title>
        <authorList>
            <person name="Schnaars V."/>
            <person name="Wohlbrand L."/>
            <person name="Scheve S."/>
            <person name="Hinrichs C."/>
            <person name="Reinhardt R."/>
            <person name="Rabus R."/>
        </authorList>
    </citation>
    <scope>NUCLEOTIDE SEQUENCE</scope>
    <source>
        <strain evidence="1">4be13</strain>
    </source>
</reference>
<sequence length="148" mass="17371">MSKIKLFTIGFTKKSAEKFFTTLNQAGVKRVVDVRLNNVSQLAAFAKRDDLCYFLKTICNIDYIHIPKLAPNKDILDEYKKNKGDWSVYEKQFLSLMSERKIEKNMSGNLKHGDCLLCSEHDPLQCHRRLVAEYLNEKWRNIEIMHLM</sequence>
<proteinExistence type="predicted"/>
<dbReference type="RefSeq" id="WP_246556127.1">
    <property type="nucleotide sequence ID" value="NZ_CP061800.1"/>
</dbReference>